<dbReference type="EMBL" id="CAXDID020000002">
    <property type="protein sequence ID" value="CAL5971197.1"/>
    <property type="molecule type" value="Genomic_DNA"/>
</dbReference>
<organism evidence="2 3">
    <name type="scientific">Hexamita inflata</name>
    <dbReference type="NCBI Taxonomy" id="28002"/>
    <lineage>
        <taxon>Eukaryota</taxon>
        <taxon>Metamonada</taxon>
        <taxon>Diplomonadida</taxon>
        <taxon>Hexamitidae</taxon>
        <taxon>Hexamitinae</taxon>
        <taxon>Hexamita</taxon>
    </lineage>
</organism>
<feature type="compositionally biased region" description="Polar residues" evidence="1">
    <location>
        <begin position="30"/>
        <end position="41"/>
    </location>
</feature>
<dbReference type="Proteomes" id="UP001642409">
    <property type="component" value="Unassembled WGS sequence"/>
</dbReference>
<gene>
    <name evidence="2" type="ORF">HINF_LOCUS1137</name>
</gene>
<name>A0ABP1GKI5_9EUKA</name>
<accession>A0ABP1GKI5</accession>
<comment type="caution">
    <text evidence="2">The sequence shown here is derived from an EMBL/GenBank/DDBJ whole genome shotgun (WGS) entry which is preliminary data.</text>
</comment>
<reference evidence="2 3" key="1">
    <citation type="submission" date="2024-07" db="EMBL/GenBank/DDBJ databases">
        <authorList>
            <person name="Akdeniz Z."/>
        </authorList>
    </citation>
    <scope>NUCLEOTIDE SEQUENCE [LARGE SCALE GENOMIC DNA]</scope>
</reference>
<proteinExistence type="predicted"/>
<keyword evidence="3" id="KW-1185">Reference proteome</keyword>
<evidence type="ECO:0000313" key="2">
    <source>
        <dbReference type="EMBL" id="CAL5971197.1"/>
    </source>
</evidence>
<sequence length="104" mass="12186">MRPLQIPKILGPISLSFNQNNQNTSSSTSHRLNQPSSENTQEFLLMTKQKEDKTTEALKKIKRLFDYTVKEINFCDQLQMQCDVIQENIDRLAKNLKFTLKRLK</sequence>
<evidence type="ECO:0000256" key="1">
    <source>
        <dbReference type="SAM" id="MobiDB-lite"/>
    </source>
</evidence>
<feature type="compositionally biased region" description="Low complexity" evidence="1">
    <location>
        <begin position="18"/>
        <end position="29"/>
    </location>
</feature>
<evidence type="ECO:0000313" key="3">
    <source>
        <dbReference type="Proteomes" id="UP001642409"/>
    </source>
</evidence>
<protein>
    <submittedName>
        <fullName evidence="2">Hypothetical_protein</fullName>
    </submittedName>
</protein>
<feature type="region of interest" description="Disordered" evidence="1">
    <location>
        <begin position="17"/>
        <end position="41"/>
    </location>
</feature>